<evidence type="ECO:0000259" key="8">
    <source>
        <dbReference type="Pfam" id="PF08532"/>
    </source>
</evidence>
<keyword evidence="10" id="KW-1185">Reference proteome</keyword>
<dbReference type="EC" id="3.2.1.23" evidence="3 6"/>
<evidence type="ECO:0000313" key="10">
    <source>
        <dbReference type="Proteomes" id="UP001519272"/>
    </source>
</evidence>
<dbReference type="InterPro" id="IPR017853">
    <property type="entry name" value="GH"/>
</dbReference>
<evidence type="ECO:0000256" key="1">
    <source>
        <dbReference type="ARBA" id="ARBA00001412"/>
    </source>
</evidence>
<evidence type="ECO:0000259" key="7">
    <source>
        <dbReference type="Pfam" id="PF02449"/>
    </source>
</evidence>
<dbReference type="Proteomes" id="UP001519272">
    <property type="component" value="Unassembled WGS sequence"/>
</dbReference>
<reference evidence="9 10" key="1">
    <citation type="submission" date="2021-03" db="EMBL/GenBank/DDBJ databases">
        <title>Genomic Encyclopedia of Type Strains, Phase IV (KMG-IV): sequencing the most valuable type-strain genomes for metagenomic binning, comparative biology and taxonomic classification.</title>
        <authorList>
            <person name="Goeker M."/>
        </authorList>
    </citation>
    <scope>NUCLEOTIDE SEQUENCE [LARGE SCALE GENOMIC DNA]</scope>
    <source>
        <strain evidence="9 10">DSM 14349</strain>
    </source>
</reference>
<keyword evidence="5 6" id="KW-0326">Glycosidase</keyword>
<dbReference type="Pfam" id="PF08532">
    <property type="entry name" value="Glyco_hydro_42M"/>
    <property type="match status" value="1"/>
</dbReference>
<evidence type="ECO:0000256" key="5">
    <source>
        <dbReference type="ARBA" id="ARBA00023295"/>
    </source>
</evidence>
<dbReference type="InterPro" id="IPR013529">
    <property type="entry name" value="Glyco_hydro_42_N"/>
</dbReference>
<sequence length="700" mass="80161">MNTKTRTQETHLFGDQLLHGADYNPEQWLHEPEVLEQDIRYMKEAGCNVMSVGIFSWAALEPEEGKFNFEWMDHVIDSLYSNGISVFLATPSGARPTWLAQKYPEVLRVSKERQRNLYGARHNHCYTSPIYREKISIINTALSKRYSDHPAVKLWHISNEYGGECHCDLCQEAFRTWLQNKYGTLDALNAAWWTTFWSHTYTDWSQIDSPAPHGESATHGLNLDWRRFVTDQSLNFMNHEIAAVKTYNPDIPVTTNFMYYFDGLNYFKYKDSVDIVSWDNYPLWHKKPDIDIAIDTAMNHDMMRSIKRKPFLLMESSPSMTNWQGVSKLKKPGMHVLSSMQAVAHGSNSVQYFQWRKSRGSSEKFHGAVVSHDSSNEHRVFKEVTELGNLLQQLSVVDVANSTTVSQAAIVYDWENKWAIEDSQGPRNQGMGYIEEVQRHYRSLLEQGISVDFVDMECDISDYKLLVAPMLYMLRAGFEDKLRSFVEQGGTLVLTYWSGIVDENDLVFRGVAPHKLTDVVGLVSDEIDGLYDHEANQGIVNVEAAPIVQEGKGKLTGFYFCSTLCDLVSLQGAEAIMTYGDDFYAGKPALTRHRFGTGEAYYVASRFEQQFYRDFYYDVAAKLQLKKAVEVSLPYGVYATTRENADTEYLFVQNYNGVACEMPALDEKWTVVDNEGVRQLDTAVSWQIQPFEIIVATRKI</sequence>
<dbReference type="InterPro" id="IPR029062">
    <property type="entry name" value="Class_I_gatase-like"/>
</dbReference>
<dbReference type="SUPFAM" id="SSF51445">
    <property type="entry name" value="(Trans)glycosidases"/>
    <property type="match status" value="1"/>
</dbReference>
<dbReference type="RefSeq" id="WP_245251442.1">
    <property type="nucleotide sequence ID" value="NZ_JAGGKG010000012.1"/>
</dbReference>
<evidence type="ECO:0000313" key="9">
    <source>
        <dbReference type="EMBL" id="MBP1906005.1"/>
    </source>
</evidence>
<dbReference type="PANTHER" id="PTHR36447">
    <property type="entry name" value="BETA-GALACTOSIDASE GANA"/>
    <property type="match status" value="1"/>
</dbReference>
<dbReference type="Pfam" id="PF02449">
    <property type="entry name" value="Glyco_hydro_42"/>
    <property type="match status" value="1"/>
</dbReference>
<dbReference type="InterPro" id="IPR013738">
    <property type="entry name" value="Beta_galactosidase_Trimer"/>
</dbReference>
<dbReference type="Gene3D" id="3.40.50.880">
    <property type="match status" value="1"/>
</dbReference>
<name>A0ABS4FTW1_9BACL</name>
<keyword evidence="4 6" id="KW-0378">Hydrolase</keyword>
<comment type="catalytic activity">
    <reaction evidence="1 6">
        <text>Hydrolysis of terminal non-reducing beta-D-galactose residues in beta-D-galactosides.</text>
        <dbReference type="EC" id="3.2.1.23"/>
    </reaction>
</comment>
<dbReference type="PIRSF" id="PIRSF001084">
    <property type="entry name" value="B-galactosidase"/>
    <property type="match status" value="1"/>
</dbReference>
<feature type="domain" description="Glycoside hydrolase family 42 N-terminal" evidence="7">
    <location>
        <begin position="22"/>
        <end position="393"/>
    </location>
</feature>
<evidence type="ECO:0000256" key="3">
    <source>
        <dbReference type="ARBA" id="ARBA00012756"/>
    </source>
</evidence>
<comment type="caution">
    <text evidence="9">The sequence shown here is derived from an EMBL/GenBank/DDBJ whole genome shotgun (WGS) entry which is preliminary data.</text>
</comment>
<dbReference type="SUPFAM" id="SSF52317">
    <property type="entry name" value="Class I glutamine amidotransferase-like"/>
    <property type="match status" value="1"/>
</dbReference>
<dbReference type="EMBL" id="JAGGKG010000012">
    <property type="protein sequence ID" value="MBP1906005.1"/>
    <property type="molecule type" value="Genomic_DNA"/>
</dbReference>
<dbReference type="CDD" id="cd03143">
    <property type="entry name" value="A4_beta-galactosidase_middle_domain"/>
    <property type="match status" value="1"/>
</dbReference>
<evidence type="ECO:0000256" key="2">
    <source>
        <dbReference type="ARBA" id="ARBA00005940"/>
    </source>
</evidence>
<dbReference type="PANTHER" id="PTHR36447:SF1">
    <property type="entry name" value="BETA-GALACTOSIDASE GANA"/>
    <property type="match status" value="1"/>
</dbReference>
<comment type="similarity">
    <text evidence="2 6">Belongs to the glycosyl hydrolase 42 family.</text>
</comment>
<feature type="domain" description="Beta-galactosidase trimerisation" evidence="8">
    <location>
        <begin position="407"/>
        <end position="625"/>
    </location>
</feature>
<evidence type="ECO:0000256" key="6">
    <source>
        <dbReference type="PIRNR" id="PIRNR001084"/>
    </source>
</evidence>
<dbReference type="InterPro" id="IPR003476">
    <property type="entry name" value="Glyco_hydro_42"/>
</dbReference>
<dbReference type="GO" id="GO:0004565">
    <property type="term" value="F:beta-galactosidase activity"/>
    <property type="evidence" value="ECO:0007669"/>
    <property type="project" value="UniProtKB-EC"/>
</dbReference>
<gene>
    <name evidence="9" type="ORF">J2Z32_002654</name>
</gene>
<proteinExistence type="inferred from homology"/>
<dbReference type="Gene3D" id="3.20.20.80">
    <property type="entry name" value="Glycosidases"/>
    <property type="match status" value="1"/>
</dbReference>
<protein>
    <recommendedName>
        <fullName evidence="3 6">Beta-galactosidase</fullName>
        <shortName evidence="6">Beta-gal</shortName>
        <ecNumber evidence="3 6">3.2.1.23</ecNumber>
    </recommendedName>
</protein>
<accession>A0ABS4FTW1</accession>
<evidence type="ECO:0000256" key="4">
    <source>
        <dbReference type="ARBA" id="ARBA00022801"/>
    </source>
</evidence>
<dbReference type="Gene3D" id="2.60.40.1180">
    <property type="entry name" value="Golgi alpha-mannosidase II"/>
    <property type="match status" value="1"/>
</dbReference>
<dbReference type="InterPro" id="IPR013780">
    <property type="entry name" value="Glyco_hydro_b"/>
</dbReference>
<organism evidence="9 10">
    <name type="scientific">Paenibacillus turicensis</name>
    <dbReference type="NCBI Taxonomy" id="160487"/>
    <lineage>
        <taxon>Bacteria</taxon>
        <taxon>Bacillati</taxon>
        <taxon>Bacillota</taxon>
        <taxon>Bacilli</taxon>
        <taxon>Bacillales</taxon>
        <taxon>Paenibacillaceae</taxon>
        <taxon>Paenibacillus</taxon>
    </lineage>
</organism>